<dbReference type="EMBL" id="SOML01000002">
    <property type="protein sequence ID" value="TFD97806.1"/>
    <property type="molecule type" value="Genomic_DNA"/>
</dbReference>
<name>A0A4Y8LBC2_9BACT</name>
<dbReference type="InterPro" id="IPR013766">
    <property type="entry name" value="Thioredoxin_domain"/>
</dbReference>
<accession>A0A4Y8LBC2</accession>
<dbReference type="GO" id="GO:0017004">
    <property type="term" value="P:cytochrome complex assembly"/>
    <property type="evidence" value="ECO:0007669"/>
    <property type="project" value="UniProtKB-KW"/>
</dbReference>
<dbReference type="PANTHER" id="PTHR42852">
    <property type="entry name" value="THIOL:DISULFIDE INTERCHANGE PROTEIN DSBE"/>
    <property type="match status" value="1"/>
</dbReference>
<comment type="subcellular location">
    <subcellularLocation>
        <location evidence="1">Cell envelope</location>
    </subcellularLocation>
</comment>
<protein>
    <submittedName>
        <fullName evidence="6">DUF4369 domain-containing protein</fullName>
    </submittedName>
</protein>
<keyword evidence="2" id="KW-0201">Cytochrome c-type biogenesis</keyword>
<dbReference type="Pfam" id="PF14289">
    <property type="entry name" value="DUF4369"/>
    <property type="match status" value="1"/>
</dbReference>
<dbReference type="AlphaFoldDB" id="A0A4Y8LBC2"/>
<evidence type="ECO:0000259" key="5">
    <source>
        <dbReference type="PROSITE" id="PS51352"/>
    </source>
</evidence>
<dbReference type="OrthoDB" id="1114096at2"/>
<dbReference type="Gene3D" id="3.40.30.10">
    <property type="entry name" value="Glutaredoxin"/>
    <property type="match status" value="1"/>
</dbReference>
<dbReference type="GO" id="GO:0016491">
    <property type="term" value="F:oxidoreductase activity"/>
    <property type="evidence" value="ECO:0007669"/>
    <property type="project" value="InterPro"/>
</dbReference>
<proteinExistence type="predicted"/>
<keyword evidence="4" id="KW-0676">Redox-active center</keyword>
<dbReference type="PANTHER" id="PTHR42852:SF6">
    <property type="entry name" value="THIOL:DISULFIDE INTERCHANGE PROTEIN DSBE"/>
    <property type="match status" value="1"/>
</dbReference>
<dbReference type="GO" id="GO:0030313">
    <property type="term" value="C:cell envelope"/>
    <property type="evidence" value="ECO:0007669"/>
    <property type="project" value="UniProtKB-SubCell"/>
</dbReference>
<dbReference type="InterPro" id="IPR013740">
    <property type="entry name" value="Redoxin"/>
</dbReference>
<dbReference type="RefSeq" id="WP_134435587.1">
    <property type="nucleotide sequence ID" value="NZ_SOML01000002.1"/>
</dbReference>
<reference evidence="6 7" key="1">
    <citation type="submission" date="2019-03" db="EMBL/GenBank/DDBJ databases">
        <title>San Antonio Military Medical Center submission to MRSN (WRAIR), pending publication.</title>
        <authorList>
            <person name="Blyth D.M."/>
            <person name="Mccarthy S.L."/>
            <person name="Schall S.E."/>
            <person name="Stam J.A."/>
            <person name="Ong A.C."/>
            <person name="Mcgann P.T."/>
        </authorList>
    </citation>
    <scope>NUCLEOTIDE SEQUENCE [LARGE SCALE GENOMIC DNA]</scope>
    <source>
        <strain evidence="6 7">MRSN571793</strain>
    </source>
</reference>
<sequence length="373" mass="41844">MSLLNLRSLLIISTFILLFASCGKKDNTNFKVQGKLENLTVSNLYAVREVSGDSVIIDTIEVNKRGEFTYKGLVNEPTLVNLYCGDDKAQITFFLEPGYDLNLKADASDFGLAELKGGKVNDDLMAFKTENLNLLQTRCRILSKHQNMDPAELKNINFQLARCVREYVEKNPGKIASVVLMNDYSVNNISPELLGNDINSLKGDAANFYLTTSLKNYYDRVRISAVGSVAPDFTLISSKGKDVSLKDFRGKDVLLIFDIKEAPLNIKYFDELKETQKKLKDKVSFLAIVIDVEGKSPDSQTVEIANSLDWTVLLDGRKWSSKVVKKYNVTSAPYMILVSADGIILERDVNITSLLSRYENKDKKDEKAVDKTR</sequence>
<dbReference type="InterPro" id="IPR050553">
    <property type="entry name" value="Thioredoxin_ResA/DsbE_sf"/>
</dbReference>
<evidence type="ECO:0000256" key="1">
    <source>
        <dbReference type="ARBA" id="ARBA00004196"/>
    </source>
</evidence>
<dbReference type="PROSITE" id="PS51352">
    <property type="entry name" value="THIOREDOXIN_2"/>
    <property type="match status" value="1"/>
</dbReference>
<dbReference type="InterPro" id="IPR036249">
    <property type="entry name" value="Thioredoxin-like_sf"/>
</dbReference>
<gene>
    <name evidence="6" type="ORF">E2605_04090</name>
</gene>
<dbReference type="STRING" id="1121485.GCA_000426485_03312"/>
<evidence type="ECO:0000313" key="7">
    <source>
        <dbReference type="Proteomes" id="UP000297861"/>
    </source>
</evidence>
<evidence type="ECO:0000313" key="6">
    <source>
        <dbReference type="EMBL" id="TFD97806.1"/>
    </source>
</evidence>
<keyword evidence="3" id="KW-1015">Disulfide bond</keyword>
<evidence type="ECO:0000256" key="4">
    <source>
        <dbReference type="ARBA" id="ARBA00023284"/>
    </source>
</evidence>
<dbReference type="Proteomes" id="UP000297861">
    <property type="component" value="Unassembled WGS sequence"/>
</dbReference>
<evidence type="ECO:0000256" key="2">
    <source>
        <dbReference type="ARBA" id="ARBA00022748"/>
    </source>
</evidence>
<evidence type="ECO:0000256" key="3">
    <source>
        <dbReference type="ARBA" id="ARBA00023157"/>
    </source>
</evidence>
<keyword evidence="7" id="KW-1185">Reference proteome</keyword>
<feature type="domain" description="Thioredoxin" evidence="5">
    <location>
        <begin position="224"/>
        <end position="373"/>
    </location>
</feature>
<organism evidence="6 7">
    <name type="scientific">Dysgonomonas capnocytophagoides</name>
    <dbReference type="NCBI Taxonomy" id="45254"/>
    <lineage>
        <taxon>Bacteria</taxon>
        <taxon>Pseudomonadati</taxon>
        <taxon>Bacteroidota</taxon>
        <taxon>Bacteroidia</taxon>
        <taxon>Bacteroidales</taxon>
        <taxon>Dysgonomonadaceae</taxon>
        <taxon>Dysgonomonas</taxon>
    </lineage>
</organism>
<dbReference type="PROSITE" id="PS51257">
    <property type="entry name" value="PROKAR_LIPOPROTEIN"/>
    <property type="match status" value="1"/>
</dbReference>
<dbReference type="Pfam" id="PF08534">
    <property type="entry name" value="Redoxin"/>
    <property type="match status" value="1"/>
</dbReference>
<dbReference type="SUPFAM" id="SSF52833">
    <property type="entry name" value="Thioredoxin-like"/>
    <property type="match status" value="1"/>
</dbReference>
<dbReference type="InterPro" id="IPR025380">
    <property type="entry name" value="DUF4369"/>
</dbReference>
<comment type="caution">
    <text evidence="6">The sequence shown here is derived from an EMBL/GenBank/DDBJ whole genome shotgun (WGS) entry which is preliminary data.</text>
</comment>